<keyword evidence="4" id="KW-1185">Reference proteome</keyword>
<feature type="domain" description="HMA" evidence="2">
    <location>
        <begin position="2"/>
        <end position="68"/>
    </location>
</feature>
<organism evidence="3 4">
    <name type="scientific">Acinetobacter puyangensis</name>
    <dbReference type="NCBI Taxonomy" id="1096779"/>
    <lineage>
        <taxon>Bacteria</taxon>
        <taxon>Pseudomonadati</taxon>
        <taxon>Pseudomonadota</taxon>
        <taxon>Gammaproteobacteria</taxon>
        <taxon>Moraxellales</taxon>
        <taxon>Moraxellaceae</taxon>
        <taxon>Acinetobacter</taxon>
    </lineage>
</organism>
<reference evidence="4" key="1">
    <citation type="submission" date="2016-09" db="EMBL/GenBank/DDBJ databases">
        <authorList>
            <person name="Varghese N."/>
            <person name="Submissions S."/>
        </authorList>
    </citation>
    <scope>NUCLEOTIDE SEQUENCE [LARGE SCALE GENOMIC DNA]</scope>
    <source>
        <strain evidence="4">ANC 4466</strain>
    </source>
</reference>
<name>A0A240ECP2_9GAMM</name>
<dbReference type="Proteomes" id="UP000219042">
    <property type="component" value="Unassembled WGS sequence"/>
</dbReference>
<dbReference type="PANTHER" id="PTHR46594">
    <property type="entry name" value="P-TYPE CATION-TRANSPORTING ATPASE"/>
    <property type="match status" value="1"/>
</dbReference>
<dbReference type="Gene3D" id="3.30.70.100">
    <property type="match status" value="1"/>
</dbReference>
<sequence length="69" mass="7299">MSSLVLNVQGMSCGGCSGKVKKAVEAIDGVDKVDVVLETGAVTIDYHQPTLQADQFKEIIEDLGFDVVS</sequence>
<dbReference type="SUPFAM" id="SSF55008">
    <property type="entry name" value="HMA, heavy metal-associated domain"/>
    <property type="match status" value="1"/>
</dbReference>
<gene>
    <name evidence="3" type="ORF">SAMN05421731_10716</name>
</gene>
<dbReference type="PROSITE" id="PS50846">
    <property type="entry name" value="HMA_2"/>
    <property type="match status" value="1"/>
</dbReference>
<dbReference type="Pfam" id="PF00403">
    <property type="entry name" value="HMA"/>
    <property type="match status" value="1"/>
</dbReference>
<dbReference type="CDD" id="cd00371">
    <property type="entry name" value="HMA"/>
    <property type="match status" value="1"/>
</dbReference>
<evidence type="ECO:0000259" key="2">
    <source>
        <dbReference type="PROSITE" id="PS50846"/>
    </source>
</evidence>
<evidence type="ECO:0000256" key="1">
    <source>
        <dbReference type="ARBA" id="ARBA00022723"/>
    </source>
</evidence>
<dbReference type="EMBL" id="OANT01000007">
    <property type="protein sequence ID" value="SNX45929.1"/>
    <property type="molecule type" value="Genomic_DNA"/>
</dbReference>
<dbReference type="InterPro" id="IPR036163">
    <property type="entry name" value="HMA_dom_sf"/>
</dbReference>
<accession>A0A240ECP2</accession>
<protein>
    <submittedName>
        <fullName evidence="3">Copper chaperone</fullName>
    </submittedName>
</protein>
<dbReference type="OrthoDB" id="9814359at2"/>
<dbReference type="RefSeq" id="WP_097079690.1">
    <property type="nucleotide sequence ID" value="NZ_BAABHT010000016.1"/>
</dbReference>
<dbReference type="InterPro" id="IPR006121">
    <property type="entry name" value="HMA_dom"/>
</dbReference>
<proteinExistence type="predicted"/>
<dbReference type="AlphaFoldDB" id="A0A240ECP2"/>
<dbReference type="PROSITE" id="PS01047">
    <property type="entry name" value="HMA_1"/>
    <property type="match status" value="1"/>
</dbReference>
<dbReference type="FunFam" id="3.30.70.100:FF:000001">
    <property type="entry name" value="ATPase copper transporting beta"/>
    <property type="match status" value="1"/>
</dbReference>
<dbReference type="InterPro" id="IPR017969">
    <property type="entry name" value="Heavy-metal-associated_CS"/>
</dbReference>
<dbReference type="PANTHER" id="PTHR46594:SF4">
    <property type="entry name" value="P-TYPE CATION-TRANSPORTING ATPASE"/>
    <property type="match status" value="1"/>
</dbReference>
<evidence type="ECO:0000313" key="3">
    <source>
        <dbReference type="EMBL" id="SNX45929.1"/>
    </source>
</evidence>
<evidence type="ECO:0000313" key="4">
    <source>
        <dbReference type="Proteomes" id="UP000219042"/>
    </source>
</evidence>
<keyword evidence="1" id="KW-0479">Metal-binding</keyword>
<dbReference type="PRINTS" id="PR00942">
    <property type="entry name" value="CUATPASEI"/>
</dbReference>
<dbReference type="GO" id="GO:0046872">
    <property type="term" value="F:metal ion binding"/>
    <property type="evidence" value="ECO:0007669"/>
    <property type="project" value="UniProtKB-KW"/>
</dbReference>